<keyword evidence="5" id="KW-1185">Reference proteome</keyword>
<sequence length="1150" mass="127552">MTNQIKKLTDPSASLWSAAAACDEIRSFKIRRKNRKQMIRHGFAITTTLALLALIALVGWRAHQNSQLRSLSNQYSVQRRMLGTLQSQKNPSVERLLREADLLHDASLQPDSNTPVENIRNAINLVDQAEKLDVELTRLGKLHKPIGETLTQTAWLEQSASIASRVVELKERYMQIGRQLDDGEIDQAESSLMLLLSDVGSAERDNAKASQADGLREEWQQAQKSVPERLENDPELWTINRLASQAEQGFNQGDWQNARSLFGQALTRMSDFLGSNLSQEEWRSIEQRNAKLARVLRGESTTAEGVTTPKNDPPMQTVAVADSVEKVKPNTVKPAALNATIELSETAESPAGTPAAFEQAFAEFLGSVGGRTKAVLNAKTPVADEDLSKLNQQISQNQIRLATEISLLDESRAQILSEIAKDLVTERKEYEELKRLTKVNDPEVVSVAKSIERLQRRRDRLVESNKRHQNDWAKNEAPQLAATEIMRIGAGLLAAMRADEHEELMYRTVAEHYRPGGDDYPMVWIEPGKLTDVQARSLVGNQKLDQAMEIESPFWIGASEVTLAMALSWLNDPEVELKGEWGRMTFGKSPIVDVDGQYQINPKSPFSQSPQQPLVGISPAGAQAYCEWCSHRDPQYDYRLPTEIEWEYAARAGTATPYFWGPKEDGVRANVRGTAIRGTNRSGRFLGLTSKVASYPANPWGLHDTTGNVWELCGKPSAATHPNCSAPRMRRGQVDEHVIRGGSWSSLPVDSQVSSRSFAEDTERSRSLGLRLVAIPKRTQRVEPESLAQILGRVADGQPRPNAGTYTGQRRNLSSIEVQEISLIVSEEVVVETTGVIEGPESLSRLKNLWVRDYDHRLERGGLAVYASQPDQKQWFVVVEVDGKSFRGCVFGNPSDSDSLEDWIANSNRQCESVSMNLASDTTWVDSASSEAAPAVRKNWRTLLAEYAPGCLSRPLAAITPHLSRRPTGELYELGLYGAQLTPEIIQLINLHHRSVSNIALMKSNVNDVMLGQLAPLNRIRVLSVWGTEISPVGLSLICEQFPRLRHLGLNATQTMTPEASVQLPKLQELQSLSAGWTGCTDRSILPLMQMPSLTKLNLEGNKFTDDALATLARCKSLEEIRLDTGQSKFSKAAITKLTQALPNCVLAIE</sequence>
<name>A0A5C6ANX9_9BACT</name>
<evidence type="ECO:0000313" key="4">
    <source>
        <dbReference type="EMBL" id="TWU00969.1"/>
    </source>
</evidence>
<organism evidence="4 5">
    <name type="scientific">Stieleria varia</name>
    <dbReference type="NCBI Taxonomy" id="2528005"/>
    <lineage>
        <taxon>Bacteria</taxon>
        <taxon>Pseudomonadati</taxon>
        <taxon>Planctomycetota</taxon>
        <taxon>Planctomycetia</taxon>
        <taxon>Pirellulales</taxon>
        <taxon>Pirellulaceae</taxon>
        <taxon>Stieleria</taxon>
    </lineage>
</organism>
<dbReference type="InterPro" id="IPR051043">
    <property type="entry name" value="Sulfatase_Mod_Factor_Kinase"/>
</dbReference>
<dbReference type="GO" id="GO:0120147">
    <property type="term" value="F:formylglycine-generating oxidase activity"/>
    <property type="evidence" value="ECO:0007669"/>
    <property type="project" value="TreeGrafter"/>
</dbReference>
<dbReference type="PROSITE" id="PS51257">
    <property type="entry name" value="PROKAR_LIPOPROTEIN"/>
    <property type="match status" value="1"/>
</dbReference>
<dbReference type="EMBL" id="SJPN01000005">
    <property type="protein sequence ID" value="TWU00969.1"/>
    <property type="molecule type" value="Genomic_DNA"/>
</dbReference>
<keyword evidence="2" id="KW-0812">Transmembrane</keyword>
<comment type="caution">
    <text evidence="4">The sequence shown here is derived from an EMBL/GenBank/DDBJ whole genome shotgun (WGS) entry which is preliminary data.</text>
</comment>
<evidence type="ECO:0000313" key="5">
    <source>
        <dbReference type="Proteomes" id="UP000320176"/>
    </source>
</evidence>
<dbReference type="RefSeq" id="WP_146521495.1">
    <property type="nucleotide sequence ID" value="NZ_CP151726.1"/>
</dbReference>
<evidence type="ECO:0000256" key="2">
    <source>
        <dbReference type="SAM" id="Phobius"/>
    </source>
</evidence>
<dbReference type="PANTHER" id="PTHR23150">
    <property type="entry name" value="SULFATASE MODIFYING FACTOR 1, 2"/>
    <property type="match status" value="1"/>
</dbReference>
<dbReference type="Gene3D" id="3.90.1580.10">
    <property type="entry name" value="paralog of FGE (formylglycine-generating enzyme)"/>
    <property type="match status" value="1"/>
</dbReference>
<dbReference type="InterPro" id="IPR032675">
    <property type="entry name" value="LRR_dom_sf"/>
</dbReference>
<dbReference type="OrthoDB" id="9812426at2"/>
<dbReference type="SUPFAM" id="SSF56436">
    <property type="entry name" value="C-type lectin-like"/>
    <property type="match status" value="1"/>
</dbReference>
<keyword evidence="2" id="KW-1133">Transmembrane helix</keyword>
<dbReference type="AlphaFoldDB" id="A0A5C6ANX9"/>
<accession>A0A5C6ANX9</accession>
<keyword evidence="2" id="KW-0472">Membrane</keyword>
<feature type="transmembrane region" description="Helical" evidence="2">
    <location>
        <begin position="38"/>
        <end position="60"/>
    </location>
</feature>
<dbReference type="SUPFAM" id="SSF52047">
    <property type="entry name" value="RNI-like"/>
    <property type="match status" value="1"/>
</dbReference>
<proteinExistence type="predicted"/>
<reference evidence="4 5" key="1">
    <citation type="submission" date="2019-02" db="EMBL/GenBank/DDBJ databases">
        <title>Deep-cultivation of Planctomycetes and their phenomic and genomic characterization uncovers novel biology.</title>
        <authorList>
            <person name="Wiegand S."/>
            <person name="Jogler M."/>
            <person name="Boedeker C."/>
            <person name="Pinto D."/>
            <person name="Vollmers J."/>
            <person name="Rivas-Marin E."/>
            <person name="Kohn T."/>
            <person name="Peeters S.H."/>
            <person name="Heuer A."/>
            <person name="Rast P."/>
            <person name="Oberbeckmann S."/>
            <person name="Bunk B."/>
            <person name="Jeske O."/>
            <person name="Meyerdierks A."/>
            <person name="Storesund J.E."/>
            <person name="Kallscheuer N."/>
            <person name="Luecker S."/>
            <person name="Lage O.M."/>
            <person name="Pohl T."/>
            <person name="Merkel B.J."/>
            <person name="Hornburger P."/>
            <person name="Mueller R.-W."/>
            <person name="Bruemmer F."/>
            <person name="Labrenz M."/>
            <person name="Spormann A.M."/>
            <person name="Op Den Camp H."/>
            <person name="Overmann J."/>
            <person name="Amann R."/>
            <person name="Jetten M.S.M."/>
            <person name="Mascher T."/>
            <person name="Medema M.H."/>
            <person name="Devos D.P."/>
            <person name="Kaster A.-K."/>
            <person name="Ovreas L."/>
            <person name="Rohde M."/>
            <person name="Galperin M.Y."/>
            <person name="Jogler C."/>
        </authorList>
    </citation>
    <scope>NUCLEOTIDE SEQUENCE [LARGE SCALE GENOMIC DNA]</scope>
    <source>
        <strain evidence="4 5">Pla52n</strain>
    </source>
</reference>
<dbReference type="Gene3D" id="3.80.10.10">
    <property type="entry name" value="Ribonuclease Inhibitor"/>
    <property type="match status" value="1"/>
</dbReference>
<keyword evidence="1" id="KW-0175">Coiled coil</keyword>
<dbReference type="Pfam" id="PF03781">
    <property type="entry name" value="FGE-sulfatase"/>
    <property type="match status" value="1"/>
</dbReference>
<keyword evidence="4" id="KW-0418">Kinase</keyword>
<dbReference type="GO" id="GO:0004674">
    <property type="term" value="F:protein serine/threonine kinase activity"/>
    <property type="evidence" value="ECO:0007669"/>
    <property type="project" value="UniProtKB-EC"/>
</dbReference>
<gene>
    <name evidence="4" type="primary">pkn1_4</name>
    <name evidence="4" type="ORF">Pla52n_43390</name>
</gene>
<dbReference type="EC" id="2.7.11.1" evidence="4"/>
<feature type="domain" description="Sulfatase-modifying factor enzyme-like" evidence="3">
    <location>
        <begin position="522"/>
        <end position="773"/>
    </location>
</feature>
<evidence type="ECO:0000259" key="3">
    <source>
        <dbReference type="Pfam" id="PF03781"/>
    </source>
</evidence>
<dbReference type="PANTHER" id="PTHR23150:SF19">
    <property type="entry name" value="FORMYLGLYCINE-GENERATING ENZYME"/>
    <property type="match status" value="1"/>
</dbReference>
<keyword evidence="4" id="KW-0808">Transferase</keyword>
<protein>
    <submittedName>
        <fullName evidence="4">Serine/threonine-protein kinase pkn1</fullName>
        <ecNumber evidence="4">2.7.11.1</ecNumber>
    </submittedName>
</protein>
<feature type="coiled-coil region" evidence="1">
    <location>
        <begin position="416"/>
        <end position="471"/>
    </location>
</feature>
<dbReference type="Proteomes" id="UP000320176">
    <property type="component" value="Unassembled WGS sequence"/>
</dbReference>
<dbReference type="InterPro" id="IPR005532">
    <property type="entry name" value="SUMF_dom"/>
</dbReference>
<evidence type="ECO:0000256" key="1">
    <source>
        <dbReference type="SAM" id="Coils"/>
    </source>
</evidence>
<dbReference type="InterPro" id="IPR016187">
    <property type="entry name" value="CTDL_fold"/>
</dbReference>
<dbReference type="InterPro" id="IPR042095">
    <property type="entry name" value="SUMF_sf"/>
</dbReference>